<dbReference type="Gene3D" id="3.90.550.10">
    <property type="entry name" value="Spore Coat Polysaccharide Biosynthesis Protein SpsA, Chain A"/>
    <property type="match status" value="1"/>
</dbReference>
<gene>
    <name evidence="2" type="ORF">GKD17_09100</name>
</gene>
<dbReference type="Pfam" id="PF00535">
    <property type="entry name" value="Glycos_transf_2"/>
    <property type="match status" value="1"/>
</dbReference>
<dbReference type="InterPro" id="IPR001173">
    <property type="entry name" value="Glyco_trans_2-like"/>
</dbReference>
<dbReference type="RefSeq" id="WP_007838497.1">
    <property type="nucleotide sequence ID" value="NZ_CP046176.1"/>
</dbReference>
<dbReference type="GeneID" id="93446832"/>
<dbReference type="InterPro" id="IPR029044">
    <property type="entry name" value="Nucleotide-diphossugar_trans"/>
</dbReference>
<dbReference type="PANTHER" id="PTHR22916">
    <property type="entry name" value="GLYCOSYLTRANSFERASE"/>
    <property type="match status" value="1"/>
</dbReference>
<evidence type="ECO:0000313" key="2">
    <source>
        <dbReference type="EMBL" id="QJR76543.1"/>
    </source>
</evidence>
<dbReference type="CDD" id="cd06433">
    <property type="entry name" value="GT_2_WfgS_like"/>
    <property type="match status" value="1"/>
</dbReference>
<reference evidence="2 3" key="1">
    <citation type="submission" date="2019-11" db="EMBL/GenBank/DDBJ databases">
        <title>Complete genome sequence of Bacteroides dorei DSM 17855.</title>
        <authorList>
            <person name="Russell J.T."/>
        </authorList>
    </citation>
    <scope>NUCLEOTIDE SEQUENCE [LARGE SCALE GENOMIC DNA]</scope>
    <source>
        <strain evidence="2 3">DSM 17855</strain>
    </source>
</reference>
<evidence type="ECO:0000259" key="1">
    <source>
        <dbReference type="Pfam" id="PF00535"/>
    </source>
</evidence>
<name>A0A858XLT1_9BACT</name>
<dbReference type="GO" id="GO:0016758">
    <property type="term" value="F:hexosyltransferase activity"/>
    <property type="evidence" value="ECO:0007669"/>
    <property type="project" value="UniProtKB-ARBA"/>
</dbReference>
<organism evidence="2 3">
    <name type="scientific">Phocaeicola dorei</name>
    <dbReference type="NCBI Taxonomy" id="357276"/>
    <lineage>
        <taxon>Bacteria</taxon>
        <taxon>Pseudomonadati</taxon>
        <taxon>Bacteroidota</taxon>
        <taxon>Bacteroidia</taxon>
        <taxon>Bacteroidales</taxon>
        <taxon>Bacteroidaceae</taxon>
        <taxon>Phocaeicola</taxon>
    </lineage>
</organism>
<sequence>MQKIISIVIATYNAEKTIKRCLDSIVYQKTNEIELVIVDGASTDHTLDIIRDYSSLIDVLISEKDNGVYDAWNKALKLVTGKYIQFLGADDFYLDNSLIEYVNYALSLSHDVSIVSAQSRYVDITGKLLMIRGERYSWKKLKKNMCLSHGSILHNRNLFTKNGLFDISYRICADYELLVRNGEFLDVVFYPTPVIQMQGGGLSFSYLCQWETFRIRKTHKTVAMLYNYYLLFRGCVGLAVKKMRWNV</sequence>
<dbReference type="Proteomes" id="UP000500949">
    <property type="component" value="Chromosome"/>
</dbReference>
<dbReference type="EMBL" id="CP046176">
    <property type="protein sequence ID" value="QJR76543.1"/>
    <property type="molecule type" value="Genomic_DNA"/>
</dbReference>
<keyword evidence="2" id="KW-0808">Transferase</keyword>
<dbReference type="PANTHER" id="PTHR22916:SF3">
    <property type="entry name" value="UDP-GLCNAC:BETAGAL BETA-1,3-N-ACETYLGLUCOSAMINYLTRANSFERASE-LIKE PROTEIN 1"/>
    <property type="match status" value="1"/>
</dbReference>
<evidence type="ECO:0000313" key="3">
    <source>
        <dbReference type="Proteomes" id="UP000500949"/>
    </source>
</evidence>
<dbReference type="SUPFAM" id="SSF53448">
    <property type="entry name" value="Nucleotide-diphospho-sugar transferases"/>
    <property type="match status" value="1"/>
</dbReference>
<feature type="domain" description="Glycosyltransferase 2-like" evidence="1">
    <location>
        <begin position="6"/>
        <end position="146"/>
    </location>
</feature>
<protein>
    <submittedName>
        <fullName evidence="2">Glycosyltransferase</fullName>
    </submittedName>
</protein>
<dbReference type="AlphaFoldDB" id="A0A858XLT1"/>
<accession>A0A858XLT1</accession>
<proteinExistence type="predicted"/>